<dbReference type="InterPro" id="IPR041700">
    <property type="entry name" value="OMP_b-brl_3"/>
</dbReference>
<dbReference type="EMBL" id="JASCRY010000003">
    <property type="protein sequence ID" value="MDI5950264.1"/>
    <property type="molecule type" value="Genomic_DNA"/>
</dbReference>
<dbReference type="Gene3D" id="2.40.170.20">
    <property type="entry name" value="TonB-dependent receptor, beta-barrel domain"/>
    <property type="match status" value="1"/>
</dbReference>
<accession>A0AAW6TN95</accession>
<dbReference type="SUPFAM" id="SSF49464">
    <property type="entry name" value="Carboxypeptidase regulatory domain-like"/>
    <property type="match status" value="1"/>
</dbReference>
<dbReference type="InterPro" id="IPR036942">
    <property type="entry name" value="Beta-barrel_TonB_sf"/>
</dbReference>
<evidence type="ECO:0000259" key="4">
    <source>
        <dbReference type="Pfam" id="PF14905"/>
    </source>
</evidence>
<gene>
    <name evidence="5" type="ORF">QLS97_11455</name>
</gene>
<reference evidence="5 6" key="1">
    <citation type="submission" date="2023-04" db="EMBL/GenBank/DDBJ databases">
        <title>Two novel species of Flavobacterium.</title>
        <authorList>
            <person name="Liu Q."/>
            <person name="Xin Y.-H."/>
        </authorList>
    </citation>
    <scope>NUCLEOTIDE SEQUENCE [LARGE SCALE GENOMIC DNA]</scope>
    <source>
        <strain evidence="5 6">LB2P87</strain>
    </source>
</reference>
<protein>
    <submittedName>
        <fullName evidence="5">Outer membrane beta-barrel family protein</fullName>
    </submittedName>
</protein>
<dbReference type="GO" id="GO:0009279">
    <property type="term" value="C:cell outer membrane"/>
    <property type="evidence" value="ECO:0007669"/>
    <property type="project" value="UniProtKB-SubCell"/>
</dbReference>
<keyword evidence="2" id="KW-0472">Membrane</keyword>
<evidence type="ECO:0000313" key="5">
    <source>
        <dbReference type="EMBL" id="MDI5950264.1"/>
    </source>
</evidence>
<organism evidence="5 6">
    <name type="scientific">Flavobacterium yafengii</name>
    <dbReference type="NCBI Taxonomy" id="3041253"/>
    <lineage>
        <taxon>Bacteria</taxon>
        <taxon>Pseudomonadati</taxon>
        <taxon>Bacteroidota</taxon>
        <taxon>Flavobacteriia</taxon>
        <taxon>Flavobacteriales</taxon>
        <taxon>Flavobacteriaceae</taxon>
        <taxon>Flavobacterium</taxon>
    </lineage>
</organism>
<dbReference type="Gene3D" id="2.170.130.10">
    <property type="entry name" value="TonB-dependent receptor, plug domain"/>
    <property type="match status" value="1"/>
</dbReference>
<dbReference type="InterPro" id="IPR008969">
    <property type="entry name" value="CarboxyPept-like_regulatory"/>
</dbReference>
<dbReference type="PANTHER" id="PTHR40980:SF4">
    <property type="entry name" value="TONB-DEPENDENT RECEPTOR-LIKE BETA-BARREL DOMAIN-CONTAINING PROTEIN"/>
    <property type="match status" value="1"/>
</dbReference>
<dbReference type="Proteomes" id="UP001228643">
    <property type="component" value="Unassembled WGS sequence"/>
</dbReference>
<keyword evidence="6" id="KW-1185">Reference proteome</keyword>
<dbReference type="Pfam" id="PF14905">
    <property type="entry name" value="OMP_b-brl_3"/>
    <property type="match status" value="1"/>
</dbReference>
<dbReference type="AlphaFoldDB" id="A0AAW6TN95"/>
<evidence type="ECO:0000256" key="1">
    <source>
        <dbReference type="ARBA" id="ARBA00004442"/>
    </source>
</evidence>
<evidence type="ECO:0000256" key="3">
    <source>
        <dbReference type="ARBA" id="ARBA00023237"/>
    </source>
</evidence>
<dbReference type="RefSeq" id="WP_282716802.1">
    <property type="nucleotide sequence ID" value="NZ_JASCRY010000003.1"/>
</dbReference>
<dbReference type="InterPro" id="IPR037066">
    <property type="entry name" value="Plug_dom_sf"/>
</dbReference>
<evidence type="ECO:0000256" key="2">
    <source>
        <dbReference type="ARBA" id="ARBA00023136"/>
    </source>
</evidence>
<keyword evidence="3" id="KW-0998">Cell outer membrane</keyword>
<name>A0AAW6TN95_9FLAO</name>
<dbReference type="SUPFAM" id="SSF56935">
    <property type="entry name" value="Porins"/>
    <property type="match status" value="1"/>
</dbReference>
<comment type="subcellular location">
    <subcellularLocation>
        <location evidence="1">Cell outer membrane</location>
    </subcellularLocation>
</comment>
<comment type="caution">
    <text evidence="5">The sequence shown here is derived from an EMBL/GenBank/DDBJ whole genome shotgun (WGS) entry which is preliminary data.</text>
</comment>
<feature type="domain" description="Outer membrane protein beta-barrel" evidence="4">
    <location>
        <begin position="369"/>
        <end position="751"/>
    </location>
</feature>
<sequence>MNKSFHLTILLILFIPITLFSQIKITGKIFNQKDEVLELIEILILNKDSIAIKSELTNVNGEFSLSTEKGEYFLQVRQMGIILYKQKINANQDLHLGIIKVTEKEQKLIEVVVTNQKKLIERKVDRLVFNVESSIAAAGGDALDVLKVTPGLRIENDAIGIVGKSNINVMIDDKKIQFNGEQLIAYLKTIRSENISRIEVITNPSAKYDASGNSGIVNIVFKKNQNLGFNGSVQSSILKNTYFGGSNGLNFNFQNERLKISWKGNISNNKNRPLEYNRIEIETELRENNIQRKVSANMYSSNLGADYKLSDKSNIGIAYSLVKRDFNNQGETTTLIKKNNLSQNIFSNTKNNFYGLINSVNGYYNYKINNKKVSVELNYITNITDNNVDNTSNSLNYNNSRNFTKNGFKIRTAQIDFELPNSWCKIETGAKITDTDANSEFTYSENNVISENILFDLNEKIGALYFSSMKKISKKWETTFGFRFENTNVKGVSQSHEINKNTYNNLFPTLSVLFQQNEESSWSLAYNKRINRPNYNDLNPYKLYDTPFSYITGNPYLKPSISNNIELSYTHNNLNLTFYGSRIQNNQGILYSIDGDFQVKKPENYYSQNSFGLNMSYTHKFFKIWQSSFYADGNYNKSTSDVILQASKFEGWGGFFSSNNNVFINKTKSLILFANYWQTTNTRQDYRIIKPNANLSMGFRYSLLEKKLQLSFTVKDIFRQEMKRGLSIIENGINVYDNYYDARNCTISVSYRFGNNKVRGSQKNVINDEQNRTLKE</sequence>
<dbReference type="PANTHER" id="PTHR40980">
    <property type="entry name" value="PLUG DOMAIN-CONTAINING PROTEIN"/>
    <property type="match status" value="1"/>
</dbReference>
<proteinExistence type="predicted"/>
<evidence type="ECO:0000313" key="6">
    <source>
        <dbReference type="Proteomes" id="UP001228643"/>
    </source>
</evidence>